<feature type="binding site" evidence="11">
    <location>
        <position position="170"/>
    </location>
    <ligand>
        <name>pyridoxal 5'-phosphate</name>
        <dbReference type="ChEBI" id="CHEBI:597326"/>
    </ligand>
</feature>
<dbReference type="InterPro" id="IPR022278">
    <property type="entry name" value="Pser_aminoTfrase"/>
</dbReference>
<keyword evidence="15" id="KW-1185">Reference proteome</keyword>
<dbReference type="GO" id="GO:0008615">
    <property type="term" value="P:pyridoxine biosynthetic process"/>
    <property type="evidence" value="ECO:0007669"/>
    <property type="project" value="UniProtKB-UniRule"/>
</dbReference>
<dbReference type="InterPro" id="IPR015421">
    <property type="entry name" value="PyrdxlP-dep_Trfase_major"/>
</dbReference>
<evidence type="ECO:0000256" key="7">
    <source>
        <dbReference type="ARBA" id="ARBA00022898"/>
    </source>
</evidence>
<comment type="similarity">
    <text evidence="3 11">Belongs to the class-V pyridoxal-phosphate-dependent aminotransferase family. SerC subfamily.</text>
</comment>
<dbReference type="GO" id="GO:0006564">
    <property type="term" value="P:L-serine biosynthetic process"/>
    <property type="evidence" value="ECO:0007669"/>
    <property type="project" value="UniProtKB-UniRule"/>
</dbReference>
<dbReference type="HAMAP" id="MF_00160">
    <property type="entry name" value="SerC_aminotrans_5"/>
    <property type="match status" value="1"/>
</dbReference>
<dbReference type="UniPathway" id="UPA00244">
    <property type="reaction ID" value="UER00311"/>
</dbReference>
<feature type="domain" description="Aminotransferase class V" evidence="13">
    <location>
        <begin position="5"/>
        <end position="349"/>
    </location>
</feature>
<accession>E1QZL7</accession>
<reference evidence="14 15" key="1">
    <citation type="journal article" date="2010" name="Stand. Genomic Sci.">
        <title>Complete genome sequence of Olsenella uli type strain (VPI D76D-27C).</title>
        <authorList>
            <person name="Goker M."/>
            <person name="Held B."/>
            <person name="Lucas S."/>
            <person name="Nolan M."/>
            <person name="Yasawong M."/>
            <person name="Glavina Del Rio T."/>
            <person name="Tice H."/>
            <person name="Cheng J.F."/>
            <person name="Bruce D."/>
            <person name="Detter J.C."/>
            <person name="Tapia R."/>
            <person name="Han C."/>
            <person name="Goodwin L."/>
            <person name="Pitluck S."/>
            <person name="Liolios K."/>
            <person name="Ivanova N."/>
            <person name="Mavromatis K."/>
            <person name="Mikhailova N."/>
            <person name="Pati A."/>
            <person name="Chen A."/>
            <person name="Palaniappan K."/>
            <person name="Land M."/>
            <person name="Hauser L."/>
            <person name="Chang Y.J."/>
            <person name="Jeffries C.D."/>
            <person name="Rohde M."/>
            <person name="Sikorski J."/>
            <person name="Pukall R."/>
            <person name="Woyke T."/>
            <person name="Bristow J."/>
            <person name="Eisen J.A."/>
            <person name="Markowitz V."/>
            <person name="Hugenholtz P."/>
            <person name="Kyrpides N.C."/>
            <person name="Klenk H.P."/>
            <person name="Lapidus A."/>
        </authorList>
    </citation>
    <scope>NUCLEOTIDE SEQUENCE [LARGE SCALE GENOMIC DNA]</scope>
    <source>
        <strain evidence="15">ATCC 49627 / DSM 7084 / CIP 109912 / JCM 12494 / NCIMB 702895 / VPI D76D-27C</strain>
    </source>
</reference>
<name>E1QZL7_OLSUV</name>
<dbReference type="InterPro" id="IPR015424">
    <property type="entry name" value="PyrdxlP-dep_Trfase"/>
</dbReference>
<feature type="binding site" evidence="11">
    <location>
        <begin position="76"/>
        <end position="77"/>
    </location>
    <ligand>
        <name>pyridoxal 5'-phosphate</name>
        <dbReference type="ChEBI" id="CHEBI:597326"/>
    </ligand>
</feature>
<evidence type="ECO:0000259" key="13">
    <source>
        <dbReference type="Pfam" id="PF00266"/>
    </source>
</evidence>
<organism evidence="14 15">
    <name type="scientific">Olsenella uli (strain ATCC 49627 / DSM 7084 / CCUG 31166 / CIP 109912 / JCM 12494 / LMG 11480 / NCIMB 702895 / VPI D76D-27C)</name>
    <name type="common">Lactobacillus uli</name>
    <dbReference type="NCBI Taxonomy" id="633147"/>
    <lineage>
        <taxon>Bacteria</taxon>
        <taxon>Bacillati</taxon>
        <taxon>Actinomycetota</taxon>
        <taxon>Coriobacteriia</taxon>
        <taxon>Coriobacteriales</taxon>
        <taxon>Atopobiaceae</taxon>
        <taxon>Olsenella</taxon>
    </lineage>
</organism>
<evidence type="ECO:0000313" key="14">
    <source>
        <dbReference type="EMBL" id="ADK67831.1"/>
    </source>
</evidence>
<keyword evidence="11" id="KW-0963">Cytoplasm</keyword>
<sequence>MARVHNFSAGPATLPECVLRECAAEMLDYRGCGMSVMEMSHRSGAFQSIMDDAEATLRRLLDIPENYRVLFLQGGATLQFAGVPLNLMRTRRAGYVVSGNWSKRAWQEARRYGDAIVIASSEDSSFDRVPAFPDSVDQTLDYVYVCQNETVFGNMMRDFPQTDDVPLVADVSSCFLSQPLDVGAFGLVYAGVQKNAGPAGTAVVIVRDDLIAQGPALADICPTYLDLRVEADKGSLLNTPNCWAIYVCGKVFHWIEDQGGLKAMERSNWDKVRLLYDYLDQSGLFCGTVRAGDRSIANVTFRTSSPELDDSFVEAAAERGIVNVRGHRLVGGMRASCYNAVSPASVQELVTCMADFEATHAGAAPENATRAGATPTQVTSGSPTDPKGVRSG</sequence>
<dbReference type="Proteomes" id="UP000000333">
    <property type="component" value="Chromosome"/>
</dbReference>
<feature type="binding site" evidence="11">
    <location>
        <position position="193"/>
    </location>
    <ligand>
        <name>pyridoxal 5'-phosphate</name>
        <dbReference type="ChEBI" id="CHEBI:597326"/>
    </ligand>
</feature>
<evidence type="ECO:0000256" key="8">
    <source>
        <dbReference type="ARBA" id="ARBA00023299"/>
    </source>
</evidence>
<feature type="compositionally biased region" description="Polar residues" evidence="12">
    <location>
        <begin position="374"/>
        <end position="383"/>
    </location>
</feature>
<feature type="region of interest" description="Disordered" evidence="12">
    <location>
        <begin position="363"/>
        <end position="392"/>
    </location>
</feature>
<dbReference type="RefSeq" id="WP_013251583.1">
    <property type="nucleotide sequence ID" value="NC_014363.1"/>
</dbReference>
<comment type="subcellular location">
    <subcellularLocation>
        <location evidence="11">Cytoplasm</location>
    </subcellularLocation>
</comment>
<dbReference type="GO" id="GO:0005737">
    <property type="term" value="C:cytoplasm"/>
    <property type="evidence" value="ECO:0007669"/>
    <property type="project" value="UniProtKB-SubCell"/>
</dbReference>
<dbReference type="PANTHER" id="PTHR43247:SF1">
    <property type="entry name" value="PHOSPHOSERINE AMINOTRANSFERASE"/>
    <property type="match status" value="1"/>
</dbReference>
<feature type="binding site" evidence="11">
    <location>
        <position position="101"/>
    </location>
    <ligand>
        <name>pyridoxal 5'-phosphate</name>
        <dbReference type="ChEBI" id="CHEBI:597326"/>
    </ligand>
</feature>
<keyword evidence="5 11" id="KW-0028">Amino-acid biosynthesis</keyword>
<comment type="cofactor">
    <cofactor evidence="11">
        <name>pyridoxal 5'-phosphate</name>
        <dbReference type="ChEBI" id="CHEBI:597326"/>
    </cofactor>
    <text evidence="11">Binds 1 pyridoxal phosphate per subunit.</text>
</comment>
<dbReference type="EMBL" id="CP002106">
    <property type="protein sequence ID" value="ADK67831.1"/>
    <property type="molecule type" value="Genomic_DNA"/>
</dbReference>
<evidence type="ECO:0000256" key="10">
    <source>
        <dbReference type="ARBA" id="ARBA00049007"/>
    </source>
</evidence>
<comment type="catalytic activity">
    <reaction evidence="9 11">
        <text>4-(phosphooxy)-L-threonine + 2-oxoglutarate = (R)-3-hydroxy-2-oxo-4-phosphooxybutanoate + L-glutamate</text>
        <dbReference type="Rhea" id="RHEA:16573"/>
        <dbReference type="ChEBI" id="CHEBI:16810"/>
        <dbReference type="ChEBI" id="CHEBI:29985"/>
        <dbReference type="ChEBI" id="CHEBI:58452"/>
        <dbReference type="ChEBI" id="CHEBI:58538"/>
        <dbReference type="EC" id="2.6.1.52"/>
    </reaction>
</comment>
<keyword evidence="8 11" id="KW-0718">Serine biosynthesis</keyword>
<dbReference type="Pfam" id="PF00266">
    <property type="entry name" value="Aminotran_5"/>
    <property type="match status" value="1"/>
</dbReference>
<comment type="function">
    <text evidence="1 11">Catalyzes the reversible conversion of 3-phosphohydroxypyruvate to phosphoserine and of 3-hydroxy-2-oxo-4-phosphonooxybutanoate to phosphohydroxythreonine.</text>
</comment>
<dbReference type="UniPathway" id="UPA00135">
    <property type="reaction ID" value="UER00197"/>
</dbReference>
<evidence type="ECO:0000256" key="5">
    <source>
        <dbReference type="ARBA" id="ARBA00022605"/>
    </source>
</evidence>
<dbReference type="PIRSF" id="PIRSF000525">
    <property type="entry name" value="SerC"/>
    <property type="match status" value="1"/>
</dbReference>
<dbReference type="GO" id="GO:0030170">
    <property type="term" value="F:pyridoxal phosphate binding"/>
    <property type="evidence" value="ECO:0007669"/>
    <property type="project" value="UniProtKB-UniRule"/>
</dbReference>
<comment type="pathway">
    <text evidence="2 11">Amino-acid biosynthesis; L-serine biosynthesis; L-serine from 3-phospho-D-glycerate: step 2/3.</text>
</comment>
<feature type="binding site" evidence="11">
    <location>
        <position position="150"/>
    </location>
    <ligand>
        <name>pyridoxal 5'-phosphate</name>
        <dbReference type="ChEBI" id="CHEBI:597326"/>
    </ligand>
</feature>
<evidence type="ECO:0000256" key="11">
    <source>
        <dbReference type="HAMAP-Rule" id="MF_00160"/>
    </source>
</evidence>
<protein>
    <recommendedName>
        <fullName evidence="11">Phosphoserine aminotransferase</fullName>
        <ecNumber evidence="11">2.6.1.52</ecNumber>
    </recommendedName>
    <alternativeName>
        <fullName evidence="11">Phosphohydroxythreonine aminotransferase</fullName>
        <shortName evidence="11">PSAT</shortName>
    </alternativeName>
</protein>
<dbReference type="AlphaFoldDB" id="E1QZL7"/>
<feature type="binding site" evidence="11">
    <location>
        <begin position="238"/>
        <end position="239"/>
    </location>
    <ligand>
        <name>pyridoxal 5'-phosphate</name>
        <dbReference type="ChEBI" id="CHEBI:597326"/>
    </ligand>
</feature>
<evidence type="ECO:0000256" key="12">
    <source>
        <dbReference type="SAM" id="MobiDB-lite"/>
    </source>
</evidence>
<dbReference type="GO" id="GO:0004648">
    <property type="term" value="F:O-phospho-L-serine:2-oxoglutarate aminotransferase activity"/>
    <property type="evidence" value="ECO:0007669"/>
    <property type="project" value="UniProtKB-UniRule"/>
</dbReference>
<evidence type="ECO:0000256" key="2">
    <source>
        <dbReference type="ARBA" id="ARBA00005099"/>
    </source>
</evidence>
<gene>
    <name evidence="11" type="primary">serC</name>
    <name evidence="14" type="ordered locus">Olsu_0717</name>
</gene>
<dbReference type="Gene3D" id="3.40.640.10">
    <property type="entry name" value="Type I PLP-dependent aspartate aminotransferase-like (Major domain)"/>
    <property type="match status" value="1"/>
</dbReference>
<evidence type="ECO:0000256" key="9">
    <source>
        <dbReference type="ARBA" id="ARBA00047630"/>
    </source>
</evidence>
<dbReference type="Gene3D" id="3.90.1150.10">
    <property type="entry name" value="Aspartate Aminotransferase, domain 1"/>
    <property type="match status" value="1"/>
</dbReference>
<dbReference type="FunFam" id="3.40.640.10:FF:000010">
    <property type="entry name" value="Phosphoserine aminotransferase"/>
    <property type="match status" value="1"/>
</dbReference>
<feature type="modified residue" description="N6-(pyridoxal phosphate)lysine" evidence="11">
    <location>
        <position position="194"/>
    </location>
</feature>
<dbReference type="SUPFAM" id="SSF53383">
    <property type="entry name" value="PLP-dependent transferases"/>
    <property type="match status" value="1"/>
</dbReference>
<keyword evidence="4 11" id="KW-0032">Aminotransferase</keyword>
<proteinExistence type="inferred from homology"/>
<dbReference type="FunFam" id="3.90.1150.10:FF:000006">
    <property type="entry name" value="Phosphoserine aminotransferase"/>
    <property type="match status" value="1"/>
</dbReference>
<evidence type="ECO:0000256" key="4">
    <source>
        <dbReference type="ARBA" id="ARBA00022576"/>
    </source>
</evidence>
<comment type="catalytic activity">
    <reaction evidence="10 11">
        <text>O-phospho-L-serine + 2-oxoglutarate = 3-phosphooxypyruvate + L-glutamate</text>
        <dbReference type="Rhea" id="RHEA:14329"/>
        <dbReference type="ChEBI" id="CHEBI:16810"/>
        <dbReference type="ChEBI" id="CHEBI:18110"/>
        <dbReference type="ChEBI" id="CHEBI:29985"/>
        <dbReference type="ChEBI" id="CHEBI:57524"/>
        <dbReference type="EC" id="2.6.1.52"/>
    </reaction>
</comment>
<dbReference type="NCBIfam" id="NF003764">
    <property type="entry name" value="PRK05355.1"/>
    <property type="match status" value="1"/>
</dbReference>
<dbReference type="GeneID" id="78512135"/>
<keyword evidence="7 11" id="KW-0663">Pyridoxal phosphate</keyword>
<comment type="pathway">
    <text evidence="11">Cofactor biosynthesis; pyridoxine 5'-phosphate biosynthesis; pyridoxine 5'-phosphate from D-erythrose 4-phosphate: step 3/5.</text>
</comment>
<dbReference type="EC" id="2.6.1.52" evidence="11"/>
<dbReference type="InterPro" id="IPR015422">
    <property type="entry name" value="PyrdxlP-dep_Trfase_small"/>
</dbReference>
<keyword evidence="11" id="KW-0664">Pyridoxine biosynthesis</keyword>
<dbReference type="InterPro" id="IPR000192">
    <property type="entry name" value="Aminotrans_V_dom"/>
</dbReference>
<comment type="caution">
    <text evidence="11">Lacks conserved residue(s) required for the propagation of feature annotation.</text>
</comment>
<evidence type="ECO:0000256" key="1">
    <source>
        <dbReference type="ARBA" id="ARBA00003483"/>
    </source>
</evidence>
<dbReference type="STRING" id="633147.Olsu_0717"/>
<dbReference type="KEGG" id="ols:Olsu_0717"/>
<keyword evidence="6 11" id="KW-0808">Transferase</keyword>
<feature type="binding site" evidence="11">
    <location>
        <position position="42"/>
    </location>
    <ligand>
        <name>L-glutamate</name>
        <dbReference type="ChEBI" id="CHEBI:29985"/>
    </ligand>
</feature>
<dbReference type="eggNOG" id="COG1932">
    <property type="taxonomic scope" value="Bacteria"/>
</dbReference>
<evidence type="ECO:0000313" key="15">
    <source>
        <dbReference type="Proteomes" id="UP000000333"/>
    </source>
</evidence>
<dbReference type="HOGENOM" id="CLU_034866_0_2_11"/>
<evidence type="ECO:0000256" key="3">
    <source>
        <dbReference type="ARBA" id="ARBA00006904"/>
    </source>
</evidence>
<dbReference type="OrthoDB" id="9809412at2"/>
<evidence type="ECO:0000256" key="6">
    <source>
        <dbReference type="ARBA" id="ARBA00022679"/>
    </source>
</evidence>
<dbReference type="PANTHER" id="PTHR43247">
    <property type="entry name" value="PHOSPHOSERINE AMINOTRANSFERASE"/>
    <property type="match status" value="1"/>
</dbReference>
<comment type="subunit">
    <text evidence="11">Homodimer.</text>
</comment>